<feature type="signal peptide" evidence="6">
    <location>
        <begin position="1"/>
        <end position="23"/>
    </location>
</feature>
<evidence type="ECO:0000259" key="7">
    <source>
        <dbReference type="Pfam" id="PF02931"/>
    </source>
</evidence>
<feature type="transmembrane region" description="Helical" evidence="5">
    <location>
        <begin position="267"/>
        <end position="288"/>
    </location>
</feature>
<keyword evidence="2 5" id="KW-0812">Transmembrane</keyword>
<sequence length="515" mass="58358">RIGMRLLLLFPAALLFLAANVRAQGESAVALKLEQALLKDYNRKHRPVKSDSTSLAVTILISITHIEKVNEDEQTAIIHGTMFASWKDEYLSWEPKDYNATTSIFLETWKIWQPALSLYNSARGNQWNLYMGGAPASVDSKGVVMSQGSFSFYVTCQMDFTAWPNDEHRCPIVIADWVYDLSRVNLSDSINNVDMNPYVNLHYDPYDSREKKHVAGWEIVTTTRKHCFWGKKWCQDEVVIEPGSMDKYEYYWSVLEFGVIIRRHAPYVIFTLVIPTILSSALTLFSFWIEHEYYPLMLLVFNSIFQGLYGWDLVRQLPAGNGTMPDMIEFYGFNLTLTLLSIVIHILIEVLPVSIPKQMEMPQKIREIATQLRSVQFFSSKGFSFDPAELYGEPLSGPESSAPATISTMTSSASSALLSGFETTPEAGEILVQMEENQKPCSSSSMDVDVPLVEVQHEPNGETRVEIEGVEKEGEQQPMETLPPATAADHCALVRRIIFVFFALAYLWELPNAFF</sequence>
<dbReference type="PANTHER" id="PTHR18945">
    <property type="entry name" value="NEUROTRANSMITTER GATED ION CHANNEL"/>
    <property type="match status" value="1"/>
</dbReference>
<evidence type="ECO:0000256" key="5">
    <source>
        <dbReference type="SAM" id="Phobius"/>
    </source>
</evidence>
<dbReference type="Pfam" id="PF02931">
    <property type="entry name" value="Neur_chan_LBD"/>
    <property type="match status" value="1"/>
</dbReference>
<name>A0AAV5SD10_9BILA</name>
<dbReference type="CDD" id="cd18989">
    <property type="entry name" value="LGIC_ECD_cation"/>
    <property type="match status" value="1"/>
</dbReference>
<accession>A0AAV5SD10</accession>
<keyword evidence="9" id="KW-1185">Reference proteome</keyword>
<dbReference type="Gene3D" id="1.20.58.390">
    <property type="entry name" value="Neurotransmitter-gated ion-channel transmembrane domain"/>
    <property type="match status" value="1"/>
</dbReference>
<evidence type="ECO:0000256" key="3">
    <source>
        <dbReference type="ARBA" id="ARBA00022989"/>
    </source>
</evidence>
<dbReference type="Gene3D" id="2.70.170.10">
    <property type="entry name" value="Neurotransmitter-gated ion-channel ligand-binding domain"/>
    <property type="match status" value="1"/>
</dbReference>
<evidence type="ECO:0000256" key="4">
    <source>
        <dbReference type="ARBA" id="ARBA00023136"/>
    </source>
</evidence>
<evidence type="ECO:0000256" key="1">
    <source>
        <dbReference type="ARBA" id="ARBA00004141"/>
    </source>
</evidence>
<feature type="domain" description="Neurotransmitter-gated ion-channel ligand-binding" evidence="7">
    <location>
        <begin position="33"/>
        <end position="193"/>
    </location>
</feature>
<protein>
    <recommendedName>
        <fullName evidence="7">Neurotransmitter-gated ion-channel ligand-binding domain-containing protein</fullName>
    </recommendedName>
</protein>
<dbReference type="AlphaFoldDB" id="A0AAV5SD10"/>
<comment type="caution">
    <text evidence="8">The sequence shown here is derived from an EMBL/GenBank/DDBJ whole genome shotgun (WGS) entry which is preliminary data.</text>
</comment>
<keyword evidence="6" id="KW-0732">Signal</keyword>
<feature type="chain" id="PRO_5043473096" description="Neurotransmitter-gated ion-channel ligand-binding domain-containing protein" evidence="6">
    <location>
        <begin position="24"/>
        <end position="515"/>
    </location>
</feature>
<gene>
    <name evidence="8" type="ORF">PENTCL1PPCAC_1419</name>
</gene>
<keyword evidence="4 5" id="KW-0472">Membrane</keyword>
<evidence type="ECO:0000256" key="2">
    <source>
        <dbReference type="ARBA" id="ARBA00022692"/>
    </source>
</evidence>
<dbReference type="InterPro" id="IPR038050">
    <property type="entry name" value="Neuro_actylchol_rec"/>
</dbReference>
<dbReference type="InterPro" id="IPR006201">
    <property type="entry name" value="Neur_channel"/>
</dbReference>
<evidence type="ECO:0000256" key="6">
    <source>
        <dbReference type="SAM" id="SignalP"/>
    </source>
</evidence>
<comment type="subcellular location">
    <subcellularLocation>
        <location evidence="1">Membrane</location>
        <topology evidence="1">Multi-pass membrane protein</topology>
    </subcellularLocation>
</comment>
<organism evidence="8 9">
    <name type="scientific">Pristionchus entomophagus</name>
    <dbReference type="NCBI Taxonomy" id="358040"/>
    <lineage>
        <taxon>Eukaryota</taxon>
        <taxon>Metazoa</taxon>
        <taxon>Ecdysozoa</taxon>
        <taxon>Nematoda</taxon>
        <taxon>Chromadorea</taxon>
        <taxon>Rhabditida</taxon>
        <taxon>Rhabditina</taxon>
        <taxon>Diplogasteromorpha</taxon>
        <taxon>Diplogasteroidea</taxon>
        <taxon>Neodiplogasteridae</taxon>
        <taxon>Pristionchus</taxon>
    </lineage>
</organism>
<dbReference type="SUPFAM" id="SSF63712">
    <property type="entry name" value="Nicotinic receptor ligand binding domain-like"/>
    <property type="match status" value="1"/>
</dbReference>
<evidence type="ECO:0000313" key="8">
    <source>
        <dbReference type="EMBL" id="GMS79244.1"/>
    </source>
</evidence>
<dbReference type="EMBL" id="BTSX01000001">
    <property type="protein sequence ID" value="GMS79244.1"/>
    <property type="molecule type" value="Genomic_DNA"/>
</dbReference>
<feature type="non-terminal residue" evidence="8">
    <location>
        <position position="1"/>
    </location>
</feature>
<dbReference type="GO" id="GO:0016020">
    <property type="term" value="C:membrane"/>
    <property type="evidence" value="ECO:0007669"/>
    <property type="project" value="UniProtKB-SubCell"/>
</dbReference>
<feature type="transmembrane region" description="Helical" evidence="5">
    <location>
        <begin position="331"/>
        <end position="355"/>
    </location>
</feature>
<dbReference type="InterPro" id="IPR036734">
    <property type="entry name" value="Neur_chan_lig-bd_sf"/>
</dbReference>
<feature type="transmembrane region" description="Helical" evidence="5">
    <location>
        <begin position="293"/>
        <end position="311"/>
    </location>
</feature>
<dbReference type="SUPFAM" id="SSF90112">
    <property type="entry name" value="Neurotransmitter-gated ion-channel transmembrane pore"/>
    <property type="match status" value="1"/>
</dbReference>
<reference evidence="8" key="1">
    <citation type="submission" date="2023-10" db="EMBL/GenBank/DDBJ databases">
        <title>Genome assembly of Pristionchus species.</title>
        <authorList>
            <person name="Yoshida K."/>
            <person name="Sommer R.J."/>
        </authorList>
    </citation>
    <scope>NUCLEOTIDE SEQUENCE</scope>
    <source>
        <strain evidence="8">RS0144</strain>
    </source>
</reference>
<proteinExistence type="predicted"/>
<dbReference type="GO" id="GO:0004888">
    <property type="term" value="F:transmembrane signaling receptor activity"/>
    <property type="evidence" value="ECO:0007669"/>
    <property type="project" value="InterPro"/>
</dbReference>
<dbReference type="InterPro" id="IPR036719">
    <property type="entry name" value="Neuro-gated_channel_TM_sf"/>
</dbReference>
<evidence type="ECO:0000313" key="9">
    <source>
        <dbReference type="Proteomes" id="UP001432027"/>
    </source>
</evidence>
<dbReference type="GO" id="GO:0005230">
    <property type="term" value="F:extracellular ligand-gated monoatomic ion channel activity"/>
    <property type="evidence" value="ECO:0007669"/>
    <property type="project" value="InterPro"/>
</dbReference>
<dbReference type="Proteomes" id="UP001432027">
    <property type="component" value="Unassembled WGS sequence"/>
</dbReference>
<dbReference type="InterPro" id="IPR006202">
    <property type="entry name" value="Neur_chan_lig-bd"/>
</dbReference>
<keyword evidence="3 5" id="KW-1133">Transmembrane helix</keyword>